<evidence type="ECO:0000256" key="8">
    <source>
        <dbReference type="ARBA" id="ARBA00022840"/>
    </source>
</evidence>
<keyword evidence="4" id="KW-0444">Lipid biosynthesis</keyword>
<dbReference type="InterPro" id="IPR020568">
    <property type="entry name" value="Ribosomal_Su5_D2-typ_SF"/>
</dbReference>
<evidence type="ECO:0000256" key="11">
    <source>
        <dbReference type="ARBA" id="ARBA00023098"/>
    </source>
</evidence>
<dbReference type="Gene3D" id="3.30.230.10">
    <property type="match status" value="1"/>
</dbReference>
<evidence type="ECO:0000313" key="18">
    <source>
        <dbReference type="Proteomes" id="UP000304947"/>
    </source>
</evidence>
<dbReference type="InterPro" id="IPR013750">
    <property type="entry name" value="GHMP_kinase_C_dom"/>
</dbReference>
<comment type="similarity">
    <text evidence="2">Belongs to the GHMP kinase family. Mevalonate kinase subfamily.</text>
</comment>
<comment type="catalytic activity">
    <reaction evidence="14">
        <text>(R)-5-phosphomevalonate + ATP = (R)-5-diphosphomevalonate + ADP</text>
        <dbReference type="Rhea" id="RHEA:16341"/>
        <dbReference type="ChEBI" id="CHEBI:30616"/>
        <dbReference type="ChEBI" id="CHEBI:57557"/>
        <dbReference type="ChEBI" id="CHEBI:58146"/>
        <dbReference type="ChEBI" id="CHEBI:456216"/>
        <dbReference type="EC" id="2.7.4.2"/>
    </reaction>
    <physiologicalReaction direction="left-to-right" evidence="14">
        <dbReference type="Rhea" id="RHEA:16342"/>
    </physiologicalReaction>
</comment>
<keyword evidence="8" id="KW-0067">ATP-binding</keyword>
<proteinExistence type="inferred from homology"/>
<dbReference type="PANTHER" id="PTHR31814">
    <property type="match status" value="1"/>
</dbReference>
<comment type="caution">
    <text evidence="17">The sequence shown here is derived from an EMBL/GenBank/DDBJ whole genome shotgun (WGS) entry which is preliminary data.</text>
</comment>
<keyword evidence="6" id="KW-0547">Nucleotide-binding</keyword>
<dbReference type="GO" id="GO:0004631">
    <property type="term" value="F:phosphomevalonate kinase activity"/>
    <property type="evidence" value="ECO:0007669"/>
    <property type="project" value="UniProtKB-EC"/>
</dbReference>
<evidence type="ECO:0000259" key="16">
    <source>
        <dbReference type="Pfam" id="PF08544"/>
    </source>
</evidence>
<dbReference type="EC" id="2.7.4.2" evidence="3"/>
<evidence type="ECO:0000256" key="9">
    <source>
        <dbReference type="ARBA" id="ARBA00022955"/>
    </source>
</evidence>
<dbReference type="EMBL" id="QZBU01000748">
    <property type="protein sequence ID" value="TIA61356.1"/>
    <property type="molecule type" value="Genomic_DNA"/>
</dbReference>
<dbReference type="InterPro" id="IPR014721">
    <property type="entry name" value="Ribsml_uS5_D2-typ_fold_subgr"/>
</dbReference>
<dbReference type="FunFam" id="3.30.70.890:FF:000018">
    <property type="entry name" value="Phosphomevalonate kinase"/>
    <property type="match status" value="1"/>
</dbReference>
<keyword evidence="11" id="KW-0443">Lipid metabolism</keyword>
<keyword evidence="12" id="KW-1207">Sterol metabolism</keyword>
<gene>
    <name evidence="17" type="ORF">D6C83_03106</name>
</gene>
<dbReference type="GO" id="GO:0006696">
    <property type="term" value="P:ergosterol biosynthetic process"/>
    <property type="evidence" value="ECO:0007669"/>
    <property type="project" value="TreeGrafter"/>
</dbReference>
<evidence type="ECO:0000256" key="4">
    <source>
        <dbReference type="ARBA" id="ARBA00022516"/>
    </source>
</evidence>
<dbReference type="InterPro" id="IPR035102">
    <property type="entry name" value="Phosphomevalonate_kinase"/>
</dbReference>
<evidence type="ECO:0000256" key="12">
    <source>
        <dbReference type="ARBA" id="ARBA00023166"/>
    </source>
</evidence>
<protein>
    <recommendedName>
        <fullName evidence="3">phosphomevalonate kinase</fullName>
        <ecNumber evidence="3">2.7.4.2</ecNumber>
    </recommendedName>
    <alternativeName>
        <fullName evidence="15">Ergosterol biosynthesis protein 8</fullName>
    </alternativeName>
</protein>
<dbReference type="UniPathway" id="UPA00057">
    <property type="reaction ID" value="UER00099"/>
</dbReference>
<dbReference type="GO" id="GO:0010142">
    <property type="term" value="P:farnesyl diphosphate biosynthetic process, mevalonate pathway"/>
    <property type="evidence" value="ECO:0007669"/>
    <property type="project" value="TreeGrafter"/>
</dbReference>
<evidence type="ECO:0000256" key="10">
    <source>
        <dbReference type="ARBA" id="ARBA00023011"/>
    </source>
</evidence>
<dbReference type="Pfam" id="PF08544">
    <property type="entry name" value="GHMP_kinases_C"/>
    <property type="match status" value="1"/>
</dbReference>
<evidence type="ECO:0000256" key="2">
    <source>
        <dbReference type="ARBA" id="ARBA00006495"/>
    </source>
</evidence>
<evidence type="ECO:0000256" key="7">
    <source>
        <dbReference type="ARBA" id="ARBA00022777"/>
    </source>
</evidence>
<evidence type="ECO:0000256" key="6">
    <source>
        <dbReference type="ARBA" id="ARBA00022741"/>
    </source>
</evidence>
<keyword evidence="13" id="KW-0753">Steroid metabolism</keyword>
<dbReference type="GO" id="GO:0019287">
    <property type="term" value="P:isopentenyl diphosphate biosynthetic process, mevalonate pathway"/>
    <property type="evidence" value="ECO:0007669"/>
    <property type="project" value="UniProtKB-UniPathway"/>
</dbReference>
<reference evidence="17 18" key="1">
    <citation type="submission" date="2018-10" db="EMBL/GenBank/DDBJ databases">
        <title>Fifty Aureobasidium pullulans genomes reveal a recombining polyextremotolerant generalist.</title>
        <authorList>
            <person name="Gostincar C."/>
            <person name="Turk M."/>
            <person name="Zajc J."/>
            <person name="Gunde-Cimerman N."/>
        </authorList>
    </citation>
    <scope>NUCLEOTIDE SEQUENCE [LARGE SCALE GENOMIC DNA]</scope>
    <source>
        <strain evidence="17 18">EXF-3380</strain>
    </source>
</reference>
<dbReference type="InterPro" id="IPR036554">
    <property type="entry name" value="GHMP_kinase_C_sf"/>
</dbReference>
<name>A0A4T0DIP9_AURPU</name>
<dbReference type="SUPFAM" id="SSF54211">
    <property type="entry name" value="Ribosomal protein S5 domain 2-like"/>
    <property type="match status" value="1"/>
</dbReference>
<dbReference type="Gene3D" id="3.30.70.890">
    <property type="entry name" value="GHMP kinase, C-terminal domain"/>
    <property type="match status" value="1"/>
</dbReference>
<dbReference type="GO" id="GO:0005777">
    <property type="term" value="C:peroxisome"/>
    <property type="evidence" value="ECO:0007669"/>
    <property type="project" value="TreeGrafter"/>
</dbReference>
<dbReference type="AlphaFoldDB" id="A0A4T0DIP9"/>
<sequence>MYRVVLPTFNQVNVIAKKNLVFVLRTRASVIYLVRQELLIQSHSGKRKLHNLAQAAHCAAQGKVGSGFDVASAVYGSCLYRRFSPSILSAHGEPGTPEFGKQLIDIVDESGTNGQWDTEIIKDQVKVPEGIRLVMCDVSCGSQTPGMVKQVLAWRKDTGAEAEKVWEGLQDVNEGLSQELVKLAESGSKDYSPLRQRIQAIRKGIREMSEQSGVPIEPPAQTGLLDACSKVDGVIGGVVPGAGGYDAVALLIEDREEVVQKLQGLLSSWKIEGEADGSMGRVSMLGVKQEMEGVRVEQSGKYAEWWSE</sequence>
<evidence type="ECO:0000256" key="13">
    <source>
        <dbReference type="ARBA" id="ARBA00023221"/>
    </source>
</evidence>
<dbReference type="Proteomes" id="UP000304947">
    <property type="component" value="Unassembled WGS sequence"/>
</dbReference>
<feature type="domain" description="GHMP kinase C-terminal" evidence="16">
    <location>
        <begin position="195"/>
        <end position="262"/>
    </location>
</feature>
<dbReference type="GO" id="GO:0005524">
    <property type="term" value="F:ATP binding"/>
    <property type="evidence" value="ECO:0007669"/>
    <property type="project" value="UniProtKB-KW"/>
</dbReference>
<evidence type="ECO:0000256" key="15">
    <source>
        <dbReference type="ARBA" id="ARBA00081328"/>
    </source>
</evidence>
<evidence type="ECO:0000313" key="17">
    <source>
        <dbReference type="EMBL" id="TIA61356.1"/>
    </source>
</evidence>
<dbReference type="PANTHER" id="PTHR31814:SF2">
    <property type="entry name" value="PHOSPHOMEVALONATE KINASE"/>
    <property type="match status" value="1"/>
</dbReference>
<evidence type="ECO:0000256" key="5">
    <source>
        <dbReference type="ARBA" id="ARBA00022679"/>
    </source>
</evidence>
<evidence type="ECO:0000256" key="1">
    <source>
        <dbReference type="ARBA" id="ARBA00005017"/>
    </source>
</evidence>
<organism evidence="17 18">
    <name type="scientific">Aureobasidium pullulans</name>
    <name type="common">Black yeast</name>
    <name type="synonym">Pullularia pullulans</name>
    <dbReference type="NCBI Taxonomy" id="5580"/>
    <lineage>
        <taxon>Eukaryota</taxon>
        <taxon>Fungi</taxon>
        <taxon>Dikarya</taxon>
        <taxon>Ascomycota</taxon>
        <taxon>Pezizomycotina</taxon>
        <taxon>Dothideomycetes</taxon>
        <taxon>Dothideomycetidae</taxon>
        <taxon>Dothideales</taxon>
        <taxon>Saccotheciaceae</taxon>
        <taxon>Aureobasidium</taxon>
    </lineage>
</organism>
<evidence type="ECO:0000256" key="14">
    <source>
        <dbReference type="ARBA" id="ARBA00029326"/>
    </source>
</evidence>
<keyword evidence="9" id="KW-0752">Steroid biosynthesis</keyword>
<keyword evidence="7 17" id="KW-0418">Kinase</keyword>
<evidence type="ECO:0000256" key="3">
    <source>
        <dbReference type="ARBA" id="ARBA00012958"/>
    </source>
</evidence>
<keyword evidence="10" id="KW-0756">Sterol biosynthesis</keyword>
<comment type="pathway">
    <text evidence="1">Isoprenoid biosynthesis; isopentenyl diphosphate biosynthesis via mevalonate pathway; isopentenyl diphosphate from (R)-mevalonate: step 2/3.</text>
</comment>
<accession>A0A4T0DIP9</accession>
<keyword evidence="5" id="KW-0808">Transferase</keyword>